<evidence type="ECO:0000313" key="7">
    <source>
        <dbReference type="Proteomes" id="UP001254832"/>
    </source>
</evidence>
<name>A0AAP5H4R3_PAEAM</name>
<protein>
    <submittedName>
        <fullName evidence="6">Glycosyltransferase involved in cell wall biosynthesis</fullName>
    </submittedName>
</protein>
<organism evidence="6 7">
    <name type="scientific">Paenibacillus amylolyticus</name>
    <dbReference type="NCBI Taxonomy" id="1451"/>
    <lineage>
        <taxon>Bacteria</taxon>
        <taxon>Bacillati</taxon>
        <taxon>Bacillota</taxon>
        <taxon>Bacilli</taxon>
        <taxon>Bacillales</taxon>
        <taxon>Paenibacillaceae</taxon>
        <taxon>Paenibacillus</taxon>
    </lineage>
</organism>
<evidence type="ECO:0000313" key="6">
    <source>
        <dbReference type="EMBL" id="MDR6724019.1"/>
    </source>
</evidence>
<comment type="similarity">
    <text evidence="1">Belongs to the glycosyltransferase group 1 family. Glycosyltransferase 4 subfamily.</text>
</comment>
<dbReference type="RefSeq" id="WP_310139791.1">
    <property type="nucleotide sequence ID" value="NZ_JAVDTR010000006.1"/>
</dbReference>
<dbReference type="Pfam" id="PF13439">
    <property type="entry name" value="Glyco_transf_4"/>
    <property type="match status" value="1"/>
</dbReference>
<evidence type="ECO:0000256" key="2">
    <source>
        <dbReference type="ARBA" id="ARBA00022676"/>
    </source>
</evidence>
<dbReference type="PANTHER" id="PTHR12526">
    <property type="entry name" value="GLYCOSYLTRANSFERASE"/>
    <property type="match status" value="1"/>
</dbReference>
<feature type="domain" description="Glycosyltransferase subfamily 4-like N-terminal" evidence="5">
    <location>
        <begin position="39"/>
        <end position="161"/>
    </location>
</feature>
<reference evidence="6" key="1">
    <citation type="submission" date="2023-07" db="EMBL/GenBank/DDBJ databases">
        <title>Sorghum-associated microbial communities from plants grown in Nebraska, USA.</title>
        <authorList>
            <person name="Schachtman D."/>
        </authorList>
    </citation>
    <scope>NUCLEOTIDE SEQUENCE</scope>
    <source>
        <strain evidence="6">BE80</strain>
    </source>
</reference>
<comment type="caution">
    <text evidence="6">The sequence shown here is derived from an EMBL/GenBank/DDBJ whole genome shotgun (WGS) entry which is preliminary data.</text>
</comment>
<feature type="domain" description="Glycosyl transferase family 1" evidence="4">
    <location>
        <begin position="175"/>
        <end position="328"/>
    </location>
</feature>
<sequence>MKPKVLVIGSSTKDMGGIVSVIVNIENSHIAEQYNLQRIETYITGSILARLLIFMKGFLQFLGKLVTFKPDMIHIHMSYNGSFYRKSLFILVGRKLFRVPVIVHIHASSFDVFYNRHPLQQKLCKYVLNQVDKLIVLSYTWQEFFSQIVPESKIEVLYNGVFIKEPPIREERPVPRCLFMGRLGKRKGVYDLLLAIQQLKQRGVEAVFTLAGDGEVNEVRALVDRYDISDYVEVPGWIRGEEKERLLQHADLLVLPSYHEGLPMAVLEGMNSGLPIVSTRVGGIPEVITDELNGFLVEPGDVESLAHALERIILDKELRLQMGLNNKQLVTSKFNMTDLMHNLSSIYDKVHVNVS</sequence>
<dbReference type="AlphaFoldDB" id="A0AAP5H4R3"/>
<dbReference type="GO" id="GO:0016757">
    <property type="term" value="F:glycosyltransferase activity"/>
    <property type="evidence" value="ECO:0007669"/>
    <property type="project" value="UniProtKB-KW"/>
</dbReference>
<evidence type="ECO:0000256" key="1">
    <source>
        <dbReference type="ARBA" id="ARBA00009481"/>
    </source>
</evidence>
<dbReference type="Gene3D" id="3.40.50.2000">
    <property type="entry name" value="Glycogen Phosphorylase B"/>
    <property type="match status" value="2"/>
</dbReference>
<accession>A0AAP5H4R3</accession>
<dbReference type="Proteomes" id="UP001254832">
    <property type="component" value="Unassembled WGS sequence"/>
</dbReference>
<evidence type="ECO:0000259" key="4">
    <source>
        <dbReference type="Pfam" id="PF00534"/>
    </source>
</evidence>
<dbReference type="EMBL" id="JAVDTR010000006">
    <property type="protein sequence ID" value="MDR6724019.1"/>
    <property type="molecule type" value="Genomic_DNA"/>
</dbReference>
<evidence type="ECO:0000259" key="5">
    <source>
        <dbReference type="Pfam" id="PF13439"/>
    </source>
</evidence>
<dbReference type="CDD" id="cd03801">
    <property type="entry name" value="GT4_PimA-like"/>
    <property type="match status" value="1"/>
</dbReference>
<proteinExistence type="inferred from homology"/>
<dbReference type="PANTHER" id="PTHR12526:SF640">
    <property type="entry name" value="COLANIC ACID BIOSYNTHESIS GLYCOSYLTRANSFERASE WCAL-RELATED"/>
    <property type="match status" value="1"/>
</dbReference>
<keyword evidence="3" id="KW-0808">Transferase</keyword>
<dbReference type="Pfam" id="PF00534">
    <property type="entry name" value="Glycos_transf_1"/>
    <property type="match status" value="1"/>
</dbReference>
<evidence type="ECO:0000256" key="3">
    <source>
        <dbReference type="ARBA" id="ARBA00022679"/>
    </source>
</evidence>
<dbReference type="SUPFAM" id="SSF53756">
    <property type="entry name" value="UDP-Glycosyltransferase/glycogen phosphorylase"/>
    <property type="match status" value="1"/>
</dbReference>
<dbReference type="InterPro" id="IPR028098">
    <property type="entry name" value="Glyco_trans_4-like_N"/>
</dbReference>
<keyword evidence="2" id="KW-0328">Glycosyltransferase</keyword>
<gene>
    <name evidence="6" type="ORF">J2W91_002481</name>
</gene>
<dbReference type="InterPro" id="IPR001296">
    <property type="entry name" value="Glyco_trans_1"/>
</dbReference>